<dbReference type="EMBL" id="QXGJ01000008">
    <property type="protein sequence ID" value="RSX50323.1"/>
    <property type="molecule type" value="Genomic_DNA"/>
</dbReference>
<gene>
    <name evidence="2" type="ORF">D2E23_1646</name>
</gene>
<feature type="region of interest" description="Disordered" evidence="1">
    <location>
        <begin position="96"/>
        <end position="115"/>
    </location>
</feature>
<evidence type="ECO:0000313" key="3">
    <source>
        <dbReference type="Proteomes" id="UP000288607"/>
    </source>
</evidence>
<feature type="compositionally biased region" description="Low complexity" evidence="1">
    <location>
        <begin position="99"/>
        <end position="115"/>
    </location>
</feature>
<comment type="caution">
    <text evidence="2">The sequence shown here is derived from an EMBL/GenBank/DDBJ whole genome shotgun (WGS) entry which is preliminary data.</text>
</comment>
<keyword evidence="3" id="KW-1185">Reference proteome</keyword>
<name>A0A430FBW0_9BIFI</name>
<proteinExistence type="predicted"/>
<accession>A0A430FBW0</accession>
<protein>
    <recommendedName>
        <fullName evidence="4">Ribbon-helix-helix protein CopG domain-containing protein</fullName>
    </recommendedName>
</protein>
<organism evidence="2 3">
    <name type="scientific">Bifidobacterium callimiconis</name>
    <dbReference type="NCBI Taxonomy" id="2306973"/>
    <lineage>
        <taxon>Bacteria</taxon>
        <taxon>Bacillati</taxon>
        <taxon>Actinomycetota</taxon>
        <taxon>Actinomycetes</taxon>
        <taxon>Bifidobacteriales</taxon>
        <taxon>Bifidobacteriaceae</taxon>
        <taxon>Bifidobacterium</taxon>
    </lineage>
</organism>
<reference evidence="2 3" key="1">
    <citation type="submission" date="2018-09" db="EMBL/GenBank/DDBJ databases">
        <title>Characterization of the phylogenetic diversity of five novel species belonging to the genus Bifidobacterium.</title>
        <authorList>
            <person name="Lugli G.A."/>
            <person name="Duranti S."/>
            <person name="Milani C."/>
        </authorList>
    </citation>
    <scope>NUCLEOTIDE SEQUENCE [LARGE SCALE GENOMIC DNA]</scope>
    <source>
        <strain evidence="2 3">2028B</strain>
    </source>
</reference>
<sequence>MVSKKHYNYVIVGDEDFPPEVSAMLNAAAEEAERGYSLEFLEKCRSGRPLEIGATPARHKIQIRLDDARLLRLDDYAHRHDMSRSEAVRTLLDKALAEGSSQDSGSGPSDDSSDE</sequence>
<evidence type="ECO:0000256" key="1">
    <source>
        <dbReference type="SAM" id="MobiDB-lite"/>
    </source>
</evidence>
<evidence type="ECO:0008006" key="4">
    <source>
        <dbReference type="Google" id="ProtNLM"/>
    </source>
</evidence>
<dbReference type="Proteomes" id="UP000288607">
    <property type="component" value="Unassembled WGS sequence"/>
</dbReference>
<evidence type="ECO:0000313" key="2">
    <source>
        <dbReference type="EMBL" id="RSX50323.1"/>
    </source>
</evidence>
<dbReference type="AlphaFoldDB" id="A0A430FBW0"/>